<dbReference type="GO" id="GO:0009239">
    <property type="term" value="P:enterobactin biosynthetic process"/>
    <property type="evidence" value="ECO:0007669"/>
    <property type="project" value="TreeGrafter"/>
</dbReference>
<sequence length="170" mass="18801">DGWSANVLIQELNTLYTAFIDGQSDPLPPLAIQYPDYAAWQRQWLSAERIQVQSDYWRTMLSDAPVLLDLPTDRPRPPEQSFAGQAVPIDLDVALTTALKRLSEQQGVTLFMTLLSAWGVVLSRLSGQDDVVIGTPSAGRSRQEVEPLIGFFVNTLALRMDLSGELTVAE</sequence>
<dbReference type="InterPro" id="IPR023213">
    <property type="entry name" value="CAT-like_dom_sf"/>
</dbReference>
<dbReference type="RefSeq" id="WP_256125377.1">
    <property type="nucleotide sequence ID" value="NZ_CAWOQH010000091.1"/>
</dbReference>
<dbReference type="GO" id="GO:0031177">
    <property type="term" value="F:phosphopantetheine binding"/>
    <property type="evidence" value="ECO:0007669"/>
    <property type="project" value="TreeGrafter"/>
</dbReference>
<evidence type="ECO:0000313" key="3">
    <source>
        <dbReference type="Proteomes" id="UP000307592"/>
    </source>
</evidence>
<protein>
    <recommendedName>
        <fullName evidence="1">Condensation domain-containing protein</fullName>
    </recommendedName>
</protein>
<proteinExistence type="predicted"/>
<feature type="non-terminal residue" evidence="2">
    <location>
        <position position="1"/>
    </location>
</feature>
<dbReference type="GO" id="GO:0047527">
    <property type="term" value="F:2,3-dihydroxybenzoate-serine ligase activity"/>
    <property type="evidence" value="ECO:0007669"/>
    <property type="project" value="TreeGrafter"/>
</dbReference>
<dbReference type="Gene3D" id="3.30.559.10">
    <property type="entry name" value="Chloramphenicol acetyltransferase-like domain"/>
    <property type="match status" value="1"/>
</dbReference>
<evidence type="ECO:0000313" key="2">
    <source>
        <dbReference type="EMBL" id="TNH41392.1"/>
    </source>
</evidence>
<dbReference type="PANTHER" id="PTHR45527">
    <property type="entry name" value="NONRIBOSOMAL PEPTIDE SYNTHETASE"/>
    <property type="match status" value="1"/>
</dbReference>
<dbReference type="InterPro" id="IPR001242">
    <property type="entry name" value="Condensation_dom"/>
</dbReference>
<dbReference type="Proteomes" id="UP000307592">
    <property type="component" value="Unassembled WGS sequence"/>
</dbReference>
<evidence type="ECO:0000259" key="1">
    <source>
        <dbReference type="Pfam" id="PF00668"/>
    </source>
</evidence>
<comment type="caution">
    <text evidence="2">The sequence shown here is derived from an EMBL/GenBank/DDBJ whole genome shotgun (WGS) entry which is preliminary data.</text>
</comment>
<accession>A0A5C4RC27</accession>
<organism evidence="2 3">
    <name type="scientific">Photorhabdus luminescens subsp. sonorensis</name>
    <dbReference type="NCBI Taxonomy" id="1173677"/>
    <lineage>
        <taxon>Bacteria</taxon>
        <taxon>Pseudomonadati</taxon>
        <taxon>Pseudomonadota</taxon>
        <taxon>Gammaproteobacteria</taxon>
        <taxon>Enterobacterales</taxon>
        <taxon>Morganellaceae</taxon>
        <taxon>Photorhabdus</taxon>
    </lineage>
</organism>
<gene>
    <name evidence="2" type="ORF">EP164_23030</name>
</gene>
<dbReference type="PANTHER" id="PTHR45527:SF1">
    <property type="entry name" value="FATTY ACID SYNTHASE"/>
    <property type="match status" value="1"/>
</dbReference>
<feature type="domain" description="Condensation" evidence="1">
    <location>
        <begin position="1"/>
        <end position="169"/>
    </location>
</feature>
<dbReference type="SUPFAM" id="SSF52777">
    <property type="entry name" value="CoA-dependent acyltransferases"/>
    <property type="match status" value="2"/>
</dbReference>
<dbReference type="GO" id="GO:0005829">
    <property type="term" value="C:cytosol"/>
    <property type="evidence" value="ECO:0007669"/>
    <property type="project" value="TreeGrafter"/>
</dbReference>
<dbReference type="EMBL" id="SBIJ01000180">
    <property type="protein sequence ID" value="TNH41392.1"/>
    <property type="molecule type" value="Genomic_DNA"/>
</dbReference>
<dbReference type="GO" id="GO:0009366">
    <property type="term" value="C:enterobactin synthetase complex"/>
    <property type="evidence" value="ECO:0007669"/>
    <property type="project" value="TreeGrafter"/>
</dbReference>
<reference evidence="2 3" key="1">
    <citation type="submission" date="2019-01" db="EMBL/GenBank/DDBJ databases">
        <title>Draft genome assembly of Photorhabdus luminescens subsp. sonorensis Caborca.</title>
        <authorList>
            <person name="Duong D.A."/>
            <person name="Espinosa-Artiles P."/>
            <person name="Orozco R.A."/>
            <person name="Molnar I."/>
            <person name="Stock P."/>
        </authorList>
    </citation>
    <scope>NUCLEOTIDE SEQUENCE [LARGE SCALE GENOMIC DNA]</scope>
    <source>
        <strain evidence="2 3">Caborca</strain>
    </source>
</reference>
<feature type="non-terminal residue" evidence="2">
    <location>
        <position position="170"/>
    </location>
</feature>
<dbReference type="Pfam" id="PF00668">
    <property type="entry name" value="Condensation"/>
    <property type="match status" value="1"/>
</dbReference>
<dbReference type="CDD" id="cd19531">
    <property type="entry name" value="LCL_NRPS-like"/>
    <property type="match status" value="1"/>
</dbReference>
<dbReference type="AlphaFoldDB" id="A0A5C4RC27"/>
<dbReference type="Gene3D" id="3.30.559.30">
    <property type="entry name" value="Nonribosomal peptide synthetase, condensation domain"/>
    <property type="match status" value="1"/>
</dbReference>
<dbReference type="GO" id="GO:0043041">
    <property type="term" value="P:amino acid activation for nonribosomal peptide biosynthetic process"/>
    <property type="evidence" value="ECO:0007669"/>
    <property type="project" value="TreeGrafter"/>
</dbReference>
<name>A0A5C4RC27_PHOLU</name>